<dbReference type="AlphaFoldDB" id="A0A314YX45"/>
<dbReference type="OrthoDB" id="4062651at2759"/>
<evidence type="ECO:0000313" key="20">
    <source>
        <dbReference type="Proteomes" id="UP000250321"/>
    </source>
</evidence>
<dbReference type="PROSITE" id="PS50011">
    <property type="entry name" value="PROTEIN_KINASE_DOM"/>
    <property type="match status" value="1"/>
</dbReference>
<dbReference type="SMART" id="SM00220">
    <property type="entry name" value="S_TKc"/>
    <property type="match status" value="1"/>
</dbReference>
<dbReference type="CDD" id="cd06899">
    <property type="entry name" value="lectin_legume_LecRK_Arcelin_ConA"/>
    <property type="match status" value="1"/>
</dbReference>
<keyword evidence="9 15" id="KW-0547">Nucleotide-binding</keyword>
<feature type="region of interest" description="Disordered" evidence="16">
    <location>
        <begin position="665"/>
        <end position="698"/>
    </location>
</feature>
<dbReference type="PANTHER" id="PTHR27007">
    <property type="match status" value="1"/>
</dbReference>
<accession>A0A314YX45</accession>
<dbReference type="GO" id="GO:0016020">
    <property type="term" value="C:membrane"/>
    <property type="evidence" value="ECO:0007669"/>
    <property type="project" value="UniProtKB-SubCell"/>
</dbReference>
<evidence type="ECO:0000259" key="18">
    <source>
        <dbReference type="PROSITE" id="PS50011"/>
    </source>
</evidence>
<dbReference type="SUPFAM" id="SSF56112">
    <property type="entry name" value="Protein kinase-like (PK-like)"/>
    <property type="match status" value="1"/>
</dbReference>
<dbReference type="InterPro" id="IPR001220">
    <property type="entry name" value="Legume_lectin_dom"/>
</dbReference>
<dbReference type="GO" id="GO:0030246">
    <property type="term" value="F:carbohydrate binding"/>
    <property type="evidence" value="ECO:0007669"/>
    <property type="project" value="UniProtKB-KW"/>
</dbReference>
<proteinExistence type="inferred from homology"/>
<comment type="similarity">
    <text evidence="3">In the N-terminal section; belongs to the leguminous lectin family.</text>
</comment>
<dbReference type="STRING" id="2094558.A0A314YX45"/>
<keyword evidence="11 15" id="KW-0067">ATP-binding</keyword>
<evidence type="ECO:0000256" key="14">
    <source>
        <dbReference type="ARBA" id="ARBA00023170"/>
    </source>
</evidence>
<dbReference type="EMBL" id="PJQY01000303">
    <property type="protein sequence ID" value="PQQ13362.1"/>
    <property type="molecule type" value="Genomic_DNA"/>
</dbReference>
<keyword evidence="6 17" id="KW-0812">Transmembrane</keyword>
<dbReference type="Gene3D" id="1.10.510.10">
    <property type="entry name" value="Transferase(Phosphotransferase) domain 1"/>
    <property type="match status" value="1"/>
</dbReference>
<keyword evidence="10 19" id="KW-0418">Kinase</keyword>
<keyword evidence="14 19" id="KW-0675">Receptor</keyword>
<keyword evidence="13 17" id="KW-0472">Membrane</keyword>
<feature type="transmembrane region" description="Helical" evidence="17">
    <location>
        <begin position="54"/>
        <end position="73"/>
    </location>
</feature>
<evidence type="ECO:0000313" key="19">
    <source>
        <dbReference type="EMBL" id="PQQ13362.1"/>
    </source>
</evidence>
<dbReference type="InterPro" id="IPR000719">
    <property type="entry name" value="Prot_kinase_dom"/>
</dbReference>
<feature type="binding site" evidence="15">
    <location>
        <position position="419"/>
    </location>
    <ligand>
        <name>ATP</name>
        <dbReference type="ChEBI" id="CHEBI:30616"/>
    </ligand>
</feature>
<gene>
    <name evidence="19" type="ORF">Pyn_14430</name>
</gene>
<evidence type="ECO:0000256" key="16">
    <source>
        <dbReference type="SAM" id="MobiDB-lite"/>
    </source>
</evidence>
<evidence type="ECO:0000256" key="15">
    <source>
        <dbReference type="PROSITE-ProRule" id="PRU10141"/>
    </source>
</evidence>
<keyword evidence="12 17" id="KW-1133">Transmembrane helix</keyword>
<sequence length="698" mass="78622">MAILGLHYTLHNSDFFIIVATYITIIPCIADFHVLVVGWIAMSLSRLSTFRLQSLINCSVVLFMFFNFFQPFVHPLSFSIKDFGRDANKILYEGDAAPSSGVIELSTITATDLQDIYCRTGRATYAEPLHLWDSAKLEDFTTNFSFIIDTVHNDTNIGDGLVFFLAPVHYPIPPNSAGGDLGLLNTTTRFGKASQNQIVMVEFDTSPNSWDPLLPHVGININTISSVVNARWDALGNCGKKAHVQITYSATTKNLTVFWTYEEYTDVAITSLSYNIDLRKVLPEWVTIGFSTANGCSRERNAIYTWDFRSNSKELSTKKERRLFSIVAVAVSVFILILGVAICWLVVKRQINRIHEHGNDSNSVASTDLVWQALPRRFSYKELVAATNDFANDRRLGQGGSGKVYKGIIQDLGCTVAVKRIVPESEHYEKVFINEVKIISRLIHRNLVQFIGWCHEQGECLLVYAYMPNSSLDAHLFGSRTTLQWDFRYKIALDLATAVHYLHEDAETCVLHRDIKSANVLLDYDFKTKLGDFGIAKLVDPRFRTQTTGVVGTFGYIAPEYANGGRASKESDMYSFGVVALELACGRRTYQYEEYHVPLFRWVWQLYLAGNLLSAADERLDMNFVPNEMECLLIVGLWCTHPDNKERPKAGQVMRVLQLEAPLPQLPKDLHDHPPPQPQQEAGSSQQSLTSSFETVGR</sequence>
<dbReference type="GO" id="GO:0005524">
    <property type="term" value="F:ATP binding"/>
    <property type="evidence" value="ECO:0007669"/>
    <property type="project" value="UniProtKB-UniRule"/>
</dbReference>
<name>A0A314YX45_PRUYE</name>
<feature type="domain" description="Protein kinase" evidence="18">
    <location>
        <begin position="390"/>
        <end position="666"/>
    </location>
</feature>
<dbReference type="Gene3D" id="2.60.120.200">
    <property type="match status" value="1"/>
</dbReference>
<dbReference type="InterPro" id="IPR008271">
    <property type="entry name" value="Ser/Thr_kinase_AS"/>
</dbReference>
<evidence type="ECO:0000256" key="3">
    <source>
        <dbReference type="ARBA" id="ARBA00008536"/>
    </source>
</evidence>
<evidence type="ECO:0000256" key="1">
    <source>
        <dbReference type="ARBA" id="ARBA00004479"/>
    </source>
</evidence>
<keyword evidence="20" id="KW-1185">Reference proteome</keyword>
<evidence type="ECO:0000256" key="8">
    <source>
        <dbReference type="ARBA" id="ARBA00022734"/>
    </source>
</evidence>
<evidence type="ECO:0000256" key="12">
    <source>
        <dbReference type="ARBA" id="ARBA00022989"/>
    </source>
</evidence>
<evidence type="ECO:0000256" key="6">
    <source>
        <dbReference type="ARBA" id="ARBA00022692"/>
    </source>
</evidence>
<evidence type="ECO:0000256" key="10">
    <source>
        <dbReference type="ARBA" id="ARBA00022777"/>
    </source>
</evidence>
<keyword evidence="7" id="KW-0732">Signal</keyword>
<dbReference type="FunFam" id="1.10.510.10:FF:000522">
    <property type="entry name" value="L-type lectin-domain containing receptor kinase IX.1"/>
    <property type="match status" value="1"/>
</dbReference>
<evidence type="ECO:0000256" key="7">
    <source>
        <dbReference type="ARBA" id="ARBA00022729"/>
    </source>
</evidence>
<keyword evidence="5" id="KW-0808">Transferase</keyword>
<comment type="similarity">
    <text evidence="2">Belongs to the leguminous lectin family.</text>
</comment>
<feature type="transmembrane region" description="Helical" evidence="17">
    <location>
        <begin position="15"/>
        <end position="42"/>
    </location>
</feature>
<comment type="subcellular location">
    <subcellularLocation>
        <location evidence="1">Membrane</location>
        <topology evidence="1">Single-pass type I membrane protein</topology>
    </subcellularLocation>
</comment>
<evidence type="ECO:0000256" key="9">
    <source>
        <dbReference type="ARBA" id="ARBA00022741"/>
    </source>
</evidence>
<evidence type="ECO:0000256" key="17">
    <source>
        <dbReference type="SAM" id="Phobius"/>
    </source>
</evidence>
<dbReference type="GO" id="GO:0004672">
    <property type="term" value="F:protein kinase activity"/>
    <property type="evidence" value="ECO:0007669"/>
    <property type="project" value="InterPro"/>
</dbReference>
<dbReference type="Gene3D" id="3.30.200.20">
    <property type="entry name" value="Phosphorylase Kinase, domain 1"/>
    <property type="match status" value="1"/>
</dbReference>
<evidence type="ECO:0000256" key="13">
    <source>
        <dbReference type="ARBA" id="ARBA00023136"/>
    </source>
</evidence>
<dbReference type="FunFam" id="3.30.200.20:FF:000529">
    <property type="entry name" value="L-type lectin-domain containing receptor kinase IX.1"/>
    <property type="match status" value="1"/>
</dbReference>
<dbReference type="InterPro" id="IPR050528">
    <property type="entry name" value="L-type_Lectin-RKs"/>
</dbReference>
<dbReference type="InterPro" id="IPR000985">
    <property type="entry name" value="Lectin_LegA_CS"/>
</dbReference>
<dbReference type="PROSITE" id="PS00108">
    <property type="entry name" value="PROTEIN_KINASE_ST"/>
    <property type="match status" value="1"/>
</dbReference>
<evidence type="ECO:0000256" key="11">
    <source>
        <dbReference type="ARBA" id="ARBA00022840"/>
    </source>
</evidence>
<evidence type="ECO:0000256" key="4">
    <source>
        <dbReference type="ARBA" id="ARBA00010217"/>
    </source>
</evidence>
<dbReference type="PROSITE" id="PS00107">
    <property type="entry name" value="PROTEIN_KINASE_ATP"/>
    <property type="match status" value="1"/>
</dbReference>
<organism evidence="19 20">
    <name type="scientific">Prunus yedoensis var. nudiflora</name>
    <dbReference type="NCBI Taxonomy" id="2094558"/>
    <lineage>
        <taxon>Eukaryota</taxon>
        <taxon>Viridiplantae</taxon>
        <taxon>Streptophyta</taxon>
        <taxon>Embryophyta</taxon>
        <taxon>Tracheophyta</taxon>
        <taxon>Spermatophyta</taxon>
        <taxon>Magnoliopsida</taxon>
        <taxon>eudicotyledons</taxon>
        <taxon>Gunneridae</taxon>
        <taxon>Pentapetalae</taxon>
        <taxon>rosids</taxon>
        <taxon>fabids</taxon>
        <taxon>Rosales</taxon>
        <taxon>Rosaceae</taxon>
        <taxon>Amygdaloideae</taxon>
        <taxon>Amygdaleae</taxon>
        <taxon>Prunus</taxon>
    </lineage>
</organism>
<dbReference type="Pfam" id="PF00069">
    <property type="entry name" value="Pkinase"/>
    <property type="match status" value="1"/>
</dbReference>
<dbReference type="InterPro" id="IPR017441">
    <property type="entry name" value="Protein_kinase_ATP_BS"/>
</dbReference>
<dbReference type="SUPFAM" id="SSF49899">
    <property type="entry name" value="Concanavalin A-like lectins/glucanases"/>
    <property type="match status" value="1"/>
</dbReference>
<dbReference type="InterPro" id="IPR011009">
    <property type="entry name" value="Kinase-like_dom_sf"/>
</dbReference>
<dbReference type="Proteomes" id="UP000250321">
    <property type="component" value="Unassembled WGS sequence"/>
</dbReference>
<comment type="caution">
    <text evidence="19">The sequence shown here is derived from an EMBL/GenBank/DDBJ whole genome shotgun (WGS) entry which is preliminary data.</text>
</comment>
<feature type="transmembrane region" description="Helical" evidence="17">
    <location>
        <begin position="323"/>
        <end position="347"/>
    </location>
</feature>
<feature type="compositionally biased region" description="Polar residues" evidence="16">
    <location>
        <begin position="681"/>
        <end position="698"/>
    </location>
</feature>
<evidence type="ECO:0000256" key="2">
    <source>
        <dbReference type="ARBA" id="ARBA00007606"/>
    </source>
</evidence>
<dbReference type="Pfam" id="PF00139">
    <property type="entry name" value="Lectin_legB"/>
    <property type="match status" value="1"/>
</dbReference>
<dbReference type="PROSITE" id="PS00308">
    <property type="entry name" value="LECTIN_LEGUME_ALPHA"/>
    <property type="match status" value="1"/>
</dbReference>
<keyword evidence="8 19" id="KW-0430">Lectin</keyword>
<reference evidence="19 20" key="1">
    <citation type="submission" date="2018-02" db="EMBL/GenBank/DDBJ databases">
        <title>Draft genome of wild Prunus yedoensis var. nudiflora.</title>
        <authorList>
            <person name="Baek S."/>
            <person name="Kim J.-H."/>
            <person name="Choi K."/>
            <person name="Kim G.-B."/>
            <person name="Cho A."/>
            <person name="Jang H."/>
            <person name="Shin C.-H."/>
            <person name="Yu H.-J."/>
            <person name="Mun J.-H."/>
        </authorList>
    </citation>
    <scope>NUCLEOTIDE SEQUENCE [LARGE SCALE GENOMIC DNA]</scope>
    <source>
        <strain evidence="20">cv. Jeju island</strain>
        <tissue evidence="19">Leaf</tissue>
    </source>
</reference>
<protein>
    <submittedName>
        <fullName evidence="19">L-type lectin-domain containing receptor kinase IX.1-like</fullName>
    </submittedName>
</protein>
<dbReference type="InterPro" id="IPR013320">
    <property type="entry name" value="ConA-like_dom_sf"/>
</dbReference>
<evidence type="ECO:0000256" key="5">
    <source>
        <dbReference type="ARBA" id="ARBA00022679"/>
    </source>
</evidence>
<comment type="similarity">
    <text evidence="4">In the C-terminal section; belongs to the protein kinase superfamily. Ser/Thr protein kinase family.</text>
</comment>